<accession>A0AA87ZBM3</accession>
<dbReference type="AlphaFoldDB" id="A0AA87ZBM3"/>
<evidence type="ECO:0000313" key="1">
    <source>
        <dbReference type="EMBL" id="GMN33273.1"/>
    </source>
</evidence>
<dbReference type="Proteomes" id="UP001187192">
    <property type="component" value="Unassembled WGS sequence"/>
</dbReference>
<proteinExistence type="predicted"/>
<keyword evidence="2" id="KW-1185">Reference proteome</keyword>
<gene>
    <name evidence="1" type="ORF">TIFTF001_004071</name>
</gene>
<name>A0AA87ZBM3_FICCA</name>
<evidence type="ECO:0000313" key="2">
    <source>
        <dbReference type="Proteomes" id="UP001187192"/>
    </source>
</evidence>
<comment type="caution">
    <text evidence="1">The sequence shown here is derived from an EMBL/GenBank/DDBJ whole genome shotgun (WGS) entry which is preliminary data.</text>
</comment>
<protein>
    <submittedName>
        <fullName evidence="1">Uncharacterized protein</fullName>
    </submittedName>
</protein>
<sequence>MTSGCFSSPYLLLRRKESSKRETAAESDYVAELETPARSSVSSQKSLVSMSSSDVEWAGFWVVLNGP</sequence>
<reference evidence="1" key="1">
    <citation type="submission" date="2023-07" db="EMBL/GenBank/DDBJ databases">
        <title>draft genome sequence of fig (Ficus carica).</title>
        <authorList>
            <person name="Takahashi T."/>
            <person name="Nishimura K."/>
        </authorList>
    </citation>
    <scope>NUCLEOTIDE SEQUENCE</scope>
</reference>
<organism evidence="1 2">
    <name type="scientific">Ficus carica</name>
    <name type="common">Common fig</name>
    <dbReference type="NCBI Taxonomy" id="3494"/>
    <lineage>
        <taxon>Eukaryota</taxon>
        <taxon>Viridiplantae</taxon>
        <taxon>Streptophyta</taxon>
        <taxon>Embryophyta</taxon>
        <taxon>Tracheophyta</taxon>
        <taxon>Spermatophyta</taxon>
        <taxon>Magnoliopsida</taxon>
        <taxon>eudicotyledons</taxon>
        <taxon>Gunneridae</taxon>
        <taxon>Pentapetalae</taxon>
        <taxon>rosids</taxon>
        <taxon>fabids</taxon>
        <taxon>Rosales</taxon>
        <taxon>Moraceae</taxon>
        <taxon>Ficeae</taxon>
        <taxon>Ficus</taxon>
    </lineage>
</organism>
<dbReference type="EMBL" id="BTGU01000004">
    <property type="protein sequence ID" value="GMN33273.1"/>
    <property type="molecule type" value="Genomic_DNA"/>
</dbReference>